<dbReference type="PANTHER" id="PTHR30309:SF0">
    <property type="entry name" value="GLYCEROL-3-PHOSPHATE ACYLTRANSFERASE-RELATED"/>
    <property type="match status" value="1"/>
</dbReference>
<dbReference type="NCBIfam" id="TIGR00023">
    <property type="entry name" value="glycerol-3-phosphate 1-O-acyltransferase PlsY"/>
    <property type="match status" value="1"/>
</dbReference>
<feature type="transmembrane region" description="Helical" evidence="10">
    <location>
        <begin position="46"/>
        <end position="67"/>
    </location>
</feature>
<keyword evidence="8 10" id="KW-0594">Phospholipid biosynthesis</keyword>
<dbReference type="GO" id="GO:0043772">
    <property type="term" value="F:acyl-phosphate glycerol-3-phosphate acyltransferase activity"/>
    <property type="evidence" value="ECO:0007669"/>
    <property type="project" value="UniProtKB-UniRule"/>
</dbReference>
<evidence type="ECO:0000256" key="1">
    <source>
        <dbReference type="ARBA" id="ARBA00022475"/>
    </source>
</evidence>
<reference evidence="12" key="1">
    <citation type="submission" date="2017-05" db="EMBL/GenBank/DDBJ databases">
        <authorList>
            <person name="Sung H."/>
        </authorList>
    </citation>
    <scope>NUCLEOTIDE SEQUENCE [LARGE SCALE GENOMIC DNA]</scope>
    <source>
        <strain evidence="12">AR23208</strain>
    </source>
</reference>
<comment type="similarity">
    <text evidence="10">Belongs to the PlsY family.</text>
</comment>
<dbReference type="UniPathway" id="UPA00085"/>
<keyword evidence="7 10" id="KW-0472">Membrane</keyword>
<dbReference type="GO" id="GO:0005886">
    <property type="term" value="C:plasma membrane"/>
    <property type="evidence" value="ECO:0007669"/>
    <property type="project" value="UniProtKB-SubCell"/>
</dbReference>
<dbReference type="GO" id="GO:0008654">
    <property type="term" value="P:phospholipid biosynthetic process"/>
    <property type="evidence" value="ECO:0007669"/>
    <property type="project" value="UniProtKB-UniRule"/>
</dbReference>
<dbReference type="HAMAP" id="MF_01043">
    <property type="entry name" value="PlsY"/>
    <property type="match status" value="1"/>
</dbReference>
<evidence type="ECO:0000256" key="3">
    <source>
        <dbReference type="ARBA" id="ARBA00022679"/>
    </source>
</evidence>
<keyword evidence="11" id="KW-0012">Acyltransferase</keyword>
<dbReference type="InterPro" id="IPR003811">
    <property type="entry name" value="G3P_acylTferase_PlsY"/>
</dbReference>
<keyword evidence="2 10" id="KW-0444">Lipid biosynthesis</keyword>
<dbReference type="Proteomes" id="UP000195437">
    <property type="component" value="Chromosome"/>
</dbReference>
<dbReference type="AlphaFoldDB" id="A0A1Y0IQZ8"/>
<comment type="subunit">
    <text evidence="10">Probably interacts with PlsX.</text>
</comment>
<evidence type="ECO:0000256" key="9">
    <source>
        <dbReference type="ARBA" id="ARBA00023264"/>
    </source>
</evidence>
<keyword evidence="12" id="KW-1185">Reference proteome</keyword>
<dbReference type="SMART" id="SM01207">
    <property type="entry name" value="G3P_acyltransf"/>
    <property type="match status" value="1"/>
</dbReference>
<comment type="function">
    <text evidence="10">Catalyzes the transfer of an acyl group from acyl-phosphate (acyl-PO(4)) to glycerol-3-phosphate (G3P) to form lysophosphatidic acid (LPA). This enzyme utilizes acyl-phosphate as fatty acyl donor, but not acyl-CoA or acyl-ACP.</text>
</comment>
<accession>A0A1Y0IQZ8</accession>
<organism evidence="11 12">
    <name type="scientific">Tumebacillus avium</name>
    <dbReference type="NCBI Taxonomy" id="1903704"/>
    <lineage>
        <taxon>Bacteria</taxon>
        <taxon>Bacillati</taxon>
        <taxon>Bacillota</taxon>
        <taxon>Bacilli</taxon>
        <taxon>Bacillales</taxon>
        <taxon>Alicyclobacillaceae</taxon>
        <taxon>Tumebacillus</taxon>
    </lineage>
</organism>
<keyword evidence="1 10" id="KW-1003">Cell membrane</keyword>
<evidence type="ECO:0000256" key="4">
    <source>
        <dbReference type="ARBA" id="ARBA00022692"/>
    </source>
</evidence>
<dbReference type="EMBL" id="CP021434">
    <property type="protein sequence ID" value="ARU63018.1"/>
    <property type="molecule type" value="Genomic_DNA"/>
</dbReference>
<feature type="transmembrane region" description="Helical" evidence="10">
    <location>
        <begin position="104"/>
        <end position="125"/>
    </location>
</feature>
<comment type="subcellular location">
    <subcellularLocation>
        <location evidence="10">Cell membrane</location>
        <topology evidence="10">Multi-pass membrane protein</topology>
    </subcellularLocation>
</comment>
<evidence type="ECO:0000256" key="5">
    <source>
        <dbReference type="ARBA" id="ARBA00022989"/>
    </source>
</evidence>
<sequence>MLTAYLLGSISTSTLLTKKVAGIDIREHGSGNAGATNTMRVLGPKLAGVVLLLDALKAVLAVLIAKWQGVPELFVAGAAIAVILGHNWPVFFRFRGGKGIATTLGAVLALVPVPALIAAVVGLVVLYWWRYVSLAALVFTALLPLFTYLLHAPHEYVWFTSAAFVLSLWRHRSNIGRLVSGRENKLGAKT</sequence>
<evidence type="ECO:0000256" key="6">
    <source>
        <dbReference type="ARBA" id="ARBA00023098"/>
    </source>
</evidence>
<comment type="pathway">
    <text evidence="10">Lipid metabolism; phospholipid metabolism.</text>
</comment>
<keyword evidence="3 10" id="KW-0808">Transferase</keyword>
<feature type="transmembrane region" description="Helical" evidence="10">
    <location>
        <begin position="73"/>
        <end position="92"/>
    </location>
</feature>
<evidence type="ECO:0000256" key="10">
    <source>
        <dbReference type="HAMAP-Rule" id="MF_01043"/>
    </source>
</evidence>
<comment type="catalytic activity">
    <reaction evidence="10">
        <text>an acyl phosphate + sn-glycerol 3-phosphate = a 1-acyl-sn-glycero-3-phosphate + phosphate</text>
        <dbReference type="Rhea" id="RHEA:34075"/>
        <dbReference type="ChEBI" id="CHEBI:43474"/>
        <dbReference type="ChEBI" id="CHEBI:57597"/>
        <dbReference type="ChEBI" id="CHEBI:57970"/>
        <dbReference type="ChEBI" id="CHEBI:59918"/>
        <dbReference type="EC" id="2.3.1.275"/>
    </reaction>
</comment>
<proteinExistence type="inferred from homology"/>
<evidence type="ECO:0000256" key="8">
    <source>
        <dbReference type="ARBA" id="ARBA00023209"/>
    </source>
</evidence>
<keyword evidence="4 10" id="KW-0812">Transmembrane</keyword>
<evidence type="ECO:0000256" key="2">
    <source>
        <dbReference type="ARBA" id="ARBA00022516"/>
    </source>
</evidence>
<keyword evidence="9 10" id="KW-1208">Phospholipid metabolism</keyword>
<dbReference type="EC" id="2.3.1.275" evidence="10"/>
<feature type="transmembrane region" description="Helical" evidence="10">
    <location>
        <begin position="131"/>
        <end position="150"/>
    </location>
</feature>
<evidence type="ECO:0000313" key="12">
    <source>
        <dbReference type="Proteomes" id="UP000195437"/>
    </source>
</evidence>
<dbReference type="PANTHER" id="PTHR30309">
    <property type="entry name" value="INNER MEMBRANE PROTEIN YGIH"/>
    <property type="match status" value="1"/>
</dbReference>
<evidence type="ECO:0000256" key="7">
    <source>
        <dbReference type="ARBA" id="ARBA00023136"/>
    </source>
</evidence>
<protein>
    <recommendedName>
        <fullName evidence="10">Glycerol-3-phosphate acyltransferase</fullName>
    </recommendedName>
    <alternativeName>
        <fullName evidence="10">Acyl-PO4 G3P acyltransferase</fullName>
    </alternativeName>
    <alternativeName>
        <fullName evidence="10">Acyl-phosphate--glycerol-3-phosphate acyltransferase</fullName>
    </alternativeName>
    <alternativeName>
        <fullName evidence="10">G3P acyltransferase</fullName>
        <shortName evidence="10">GPAT</shortName>
        <ecNumber evidence="10">2.3.1.275</ecNumber>
    </alternativeName>
    <alternativeName>
        <fullName evidence="10">Lysophosphatidic acid synthase</fullName>
        <shortName evidence="10">LPA synthase</shortName>
    </alternativeName>
</protein>
<name>A0A1Y0IQZ8_9BACL</name>
<dbReference type="Pfam" id="PF02660">
    <property type="entry name" value="G3P_acyltransf"/>
    <property type="match status" value="1"/>
</dbReference>
<keyword evidence="6 10" id="KW-0443">Lipid metabolism</keyword>
<dbReference type="KEGG" id="tum:CBW65_20095"/>
<keyword evidence="5 10" id="KW-1133">Transmembrane helix</keyword>
<evidence type="ECO:0000313" key="11">
    <source>
        <dbReference type="EMBL" id="ARU63018.1"/>
    </source>
</evidence>
<gene>
    <name evidence="10" type="primary">plsY</name>
    <name evidence="11" type="ORF">CBW65_20095</name>
</gene>